<evidence type="ECO:0000256" key="3">
    <source>
        <dbReference type="ARBA" id="ARBA00022989"/>
    </source>
</evidence>
<evidence type="ECO:0000256" key="5">
    <source>
        <dbReference type="SAM" id="MobiDB-lite"/>
    </source>
</evidence>
<evidence type="ECO:0000256" key="4">
    <source>
        <dbReference type="ARBA" id="ARBA00023136"/>
    </source>
</evidence>
<sequence>MSSFTDKGLKISKNVLFNVFIGRATKLLGTPFKVVTILNEAADKLADKGSKTNKFRQLFDVALTLVRMVRSFISGDYRDISKSTVVTGLAVLLYVLSPIDLVPDFIPVVGFLDDLSLIGWFMGHFSTEITRFRTWEALAGASLPSSAQPLLSPTKPPNPPWATPSSPALRSWAIPRKRHGRQGLNKGPGPRQFLFIVRENRCICKYRRAACTPLQHISNSTQAG</sequence>
<accession>A0A1G1T0Z1</accession>
<dbReference type="RefSeq" id="WP_070728817.1">
    <property type="nucleotide sequence ID" value="NZ_MDZB01000118.1"/>
</dbReference>
<dbReference type="AlphaFoldDB" id="A0A1G1T0Z1"/>
<dbReference type="InterPro" id="IPR010652">
    <property type="entry name" value="DUF1232"/>
</dbReference>
<keyword evidence="8" id="KW-1185">Reference proteome</keyword>
<dbReference type="Pfam" id="PF06803">
    <property type="entry name" value="DUF1232"/>
    <property type="match status" value="1"/>
</dbReference>
<gene>
    <name evidence="7" type="ORF">BEN47_16225</name>
</gene>
<name>A0A1G1T0Z1_9BACT</name>
<evidence type="ECO:0000313" key="8">
    <source>
        <dbReference type="Proteomes" id="UP000176294"/>
    </source>
</evidence>
<evidence type="ECO:0000313" key="7">
    <source>
        <dbReference type="EMBL" id="OGX84496.1"/>
    </source>
</evidence>
<evidence type="ECO:0000259" key="6">
    <source>
        <dbReference type="Pfam" id="PF06803"/>
    </source>
</evidence>
<comment type="caution">
    <text evidence="7">The sequence shown here is derived from an EMBL/GenBank/DDBJ whole genome shotgun (WGS) entry which is preliminary data.</text>
</comment>
<dbReference type="Proteomes" id="UP000176294">
    <property type="component" value="Unassembled WGS sequence"/>
</dbReference>
<evidence type="ECO:0000256" key="1">
    <source>
        <dbReference type="ARBA" id="ARBA00004127"/>
    </source>
</evidence>
<keyword evidence="4" id="KW-0472">Membrane</keyword>
<dbReference type="STRING" id="1908237.BEN47_16225"/>
<dbReference type="OrthoDB" id="9800034at2"/>
<feature type="region of interest" description="Disordered" evidence="5">
    <location>
        <begin position="145"/>
        <end position="166"/>
    </location>
</feature>
<feature type="domain" description="DUF1232" evidence="6">
    <location>
        <begin position="89"/>
        <end position="120"/>
    </location>
</feature>
<reference evidence="7 8" key="1">
    <citation type="submission" date="2016-08" db="EMBL/GenBank/DDBJ databases">
        <title>Hymenobacter coccineus sp. nov., Hymenobacter lapidarius sp. nov. and Hymenobacter glacialis sp. nov., isolated from Antarctic soil.</title>
        <authorList>
            <person name="Sedlacek I."/>
            <person name="Kralova S."/>
            <person name="Kyrova K."/>
            <person name="Maslanova I."/>
            <person name="Stankova E."/>
            <person name="Vrbovska V."/>
            <person name="Nemec M."/>
            <person name="Bartak M."/>
            <person name="Svec P."/>
            <person name="Busse H.-J."/>
            <person name="Pantucek R."/>
        </authorList>
    </citation>
    <scope>NUCLEOTIDE SEQUENCE [LARGE SCALE GENOMIC DNA]</scope>
    <source>
        <strain evidence="7 8">CCM 8643</strain>
    </source>
</reference>
<dbReference type="EMBL" id="MDZB01000118">
    <property type="protein sequence ID" value="OGX84496.1"/>
    <property type="molecule type" value="Genomic_DNA"/>
</dbReference>
<keyword evidence="2" id="KW-0812">Transmembrane</keyword>
<proteinExistence type="predicted"/>
<comment type="subcellular location">
    <subcellularLocation>
        <location evidence="1">Endomembrane system</location>
        <topology evidence="1">Multi-pass membrane protein</topology>
    </subcellularLocation>
</comment>
<keyword evidence="3" id="KW-1133">Transmembrane helix</keyword>
<evidence type="ECO:0000256" key="2">
    <source>
        <dbReference type="ARBA" id="ARBA00022692"/>
    </source>
</evidence>
<organism evidence="7 8">
    <name type="scientific">Hymenobacter lapidarius</name>
    <dbReference type="NCBI Taxonomy" id="1908237"/>
    <lineage>
        <taxon>Bacteria</taxon>
        <taxon>Pseudomonadati</taxon>
        <taxon>Bacteroidota</taxon>
        <taxon>Cytophagia</taxon>
        <taxon>Cytophagales</taxon>
        <taxon>Hymenobacteraceae</taxon>
        <taxon>Hymenobacter</taxon>
    </lineage>
</organism>
<dbReference type="GO" id="GO:0012505">
    <property type="term" value="C:endomembrane system"/>
    <property type="evidence" value="ECO:0007669"/>
    <property type="project" value="UniProtKB-SubCell"/>
</dbReference>
<protein>
    <recommendedName>
        <fullName evidence="6">DUF1232 domain-containing protein</fullName>
    </recommendedName>
</protein>